<name>A0AAV4SEP2_CAEEX</name>
<comment type="caution">
    <text evidence="1">The sequence shown here is derived from an EMBL/GenBank/DDBJ whole genome shotgun (WGS) entry which is preliminary data.</text>
</comment>
<dbReference type="AlphaFoldDB" id="A0AAV4SEP2"/>
<gene>
    <name evidence="1" type="ORF">CEXT_752381</name>
</gene>
<organism evidence="1 2">
    <name type="scientific">Caerostris extrusa</name>
    <name type="common">Bark spider</name>
    <name type="synonym">Caerostris bankana</name>
    <dbReference type="NCBI Taxonomy" id="172846"/>
    <lineage>
        <taxon>Eukaryota</taxon>
        <taxon>Metazoa</taxon>
        <taxon>Ecdysozoa</taxon>
        <taxon>Arthropoda</taxon>
        <taxon>Chelicerata</taxon>
        <taxon>Arachnida</taxon>
        <taxon>Araneae</taxon>
        <taxon>Araneomorphae</taxon>
        <taxon>Entelegynae</taxon>
        <taxon>Araneoidea</taxon>
        <taxon>Araneidae</taxon>
        <taxon>Caerostris</taxon>
    </lineage>
</organism>
<proteinExistence type="predicted"/>
<protein>
    <submittedName>
        <fullName evidence="1">Uncharacterized protein</fullName>
    </submittedName>
</protein>
<accession>A0AAV4SEP2</accession>
<reference evidence="1 2" key="1">
    <citation type="submission" date="2021-06" db="EMBL/GenBank/DDBJ databases">
        <title>Caerostris extrusa draft genome.</title>
        <authorList>
            <person name="Kono N."/>
            <person name="Arakawa K."/>
        </authorList>
    </citation>
    <scope>NUCLEOTIDE SEQUENCE [LARGE SCALE GENOMIC DNA]</scope>
</reference>
<dbReference type="Proteomes" id="UP001054945">
    <property type="component" value="Unassembled WGS sequence"/>
</dbReference>
<dbReference type="EMBL" id="BPLR01009296">
    <property type="protein sequence ID" value="GIY30935.1"/>
    <property type="molecule type" value="Genomic_DNA"/>
</dbReference>
<evidence type="ECO:0000313" key="2">
    <source>
        <dbReference type="Proteomes" id="UP001054945"/>
    </source>
</evidence>
<sequence length="93" mass="10732">MQLYCVKSRIPAIRPKGVKETTTFVKIAKVNDSLHYDQMLYVEKLLRYGTKKVKRGVICFLQASINFLGLFNQQLTFHHFNKQKTNPAGNTVN</sequence>
<keyword evidence="2" id="KW-1185">Reference proteome</keyword>
<evidence type="ECO:0000313" key="1">
    <source>
        <dbReference type="EMBL" id="GIY30935.1"/>
    </source>
</evidence>